<feature type="compositionally biased region" description="Low complexity" evidence="1">
    <location>
        <begin position="436"/>
        <end position="445"/>
    </location>
</feature>
<evidence type="ECO:0000313" key="3">
    <source>
        <dbReference type="EMBL" id="MEB3959257.1"/>
    </source>
</evidence>
<organism evidence="3 4">
    <name type="scientific">Streptomyces kunmingensis</name>
    <dbReference type="NCBI Taxonomy" id="68225"/>
    <lineage>
        <taxon>Bacteria</taxon>
        <taxon>Bacillati</taxon>
        <taxon>Actinomycetota</taxon>
        <taxon>Actinomycetes</taxon>
        <taxon>Kitasatosporales</taxon>
        <taxon>Streptomycetaceae</taxon>
        <taxon>Streptomyces</taxon>
    </lineage>
</organism>
<dbReference type="InterPro" id="IPR015378">
    <property type="entry name" value="Transposase-like_Mu_C"/>
</dbReference>
<protein>
    <submittedName>
        <fullName evidence="3">Mu transposase C-terminal domain-containing protein</fullName>
    </submittedName>
</protein>
<evidence type="ECO:0000313" key="4">
    <source>
        <dbReference type="Proteomes" id="UP001352223"/>
    </source>
</evidence>
<gene>
    <name evidence="3" type="ORF">OKJ48_03180</name>
</gene>
<evidence type="ECO:0000259" key="2">
    <source>
        <dbReference type="PROSITE" id="PS50994"/>
    </source>
</evidence>
<dbReference type="Proteomes" id="UP001352223">
    <property type="component" value="Unassembled WGS sequence"/>
</dbReference>
<dbReference type="InterPro" id="IPR001584">
    <property type="entry name" value="Integrase_cat-core"/>
</dbReference>
<reference evidence="3 4" key="1">
    <citation type="submission" date="2022-10" db="EMBL/GenBank/DDBJ databases">
        <authorList>
            <person name="Xie J."/>
            <person name="Shen N."/>
        </authorList>
    </citation>
    <scope>NUCLEOTIDE SEQUENCE [LARGE SCALE GENOMIC DNA]</scope>
    <source>
        <strain evidence="3 4">DSM 41681</strain>
    </source>
</reference>
<dbReference type="EMBL" id="JAOZYB010000010">
    <property type="protein sequence ID" value="MEB3959257.1"/>
    <property type="molecule type" value="Genomic_DNA"/>
</dbReference>
<dbReference type="PROSITE" id="PS50994">
    <property type="entry name" value="INTEGRASE"/>
    <property type="match status" value="1"/>
</dbReference>
<feature type="region of interest" description="Disordered" evidence="1">
    <location>
        <begin position="426"/>
        <end position="497"/>
    </location>
</feature>
<feature type="compositionally biased region" description="Basic residues" evidence="1">
    <location>
        <begin position="488"/>
        <end position="497"/>
    </location>
</feature>
<evidence type="ECO:0000256" key="1">
    <source>
        <dbReference type="SAM" id="MobiDB-lite"/>
    </source>
</evidence>
<dbReference type="Pfam" id="PF09299">
    <property type="entry name" value="Mu-transpos_C"/>
    <property type="match status" value="1"/>
</dbReference>
<proteinExistence type="predicted"/>
<sequence>MALHARGELTTAHVRAVAQGTGVSVRTVWNWLAIARLEGRLTPVVPSRAPVPGDLRARLALWGGNVAAVHRELAAEAAAAGERKAVPSLRSLQRAVQQELSAGERAGWRSGEAARRGFDVYGKRPPTVRNACWEGDHKRVPVQVRLDGQVVCPWVTWFIDVATKVIVGVAVTPHQPGRDAVLAALRTGISRTCPFGPFGGLPARVRVDRGKEFLCRTVYRALSLFAVTVDDLPAYTPYRKGTIESLNGAVERMLFVAMPGYTRRARAGEAYRPDRSEDLLPFEDFVQALLDWVAWWNTEHHPRGLTGGRTPQQAWNADPAPIEDVPEEHLAFFALEDDGRARKITTNGVSWQRRAYIAPWMTGHVGTLVRLRYLPHFDGTVEVFAATGDGHHLGTAYLAETATPAQQRALSTIRTQKAQALKADLKAAEKRRRTRYTTTTTPSTPTRRRTPTTNEAQTEIDQAQTTDLAARALPDLIPPREPPATWARPRKRPPSSD</sequence>
<accession>A0ABU6C3I1</accession>
<dbReference type="RefSeq" id="WP_324766242.1">
    <property type="nucleotide sequence ID" value="NZ_BAAATS010000084.1"/>
</dbReference>
<feature type="compositionally biased region" description="Polar residues" evidence="1">
    <location>
        <begin position="454"/>
        <end position="467"/>
    </location>
</feature>
<dbReference type="SUPFAM" id="SSF53098">
    <property type="entry name" value="Ribonuclease H-like"/>
    <property type="match status" value="1"/>
</dbReference>
<name>A0ABU6C3I1_9ACTN</name>
<dbReference type="InterPro" id="IPR036397">
    <property type="entry name" value="RNaseH_sf"/>
</dbReference>
<feature type="domain" description="Integrase catalytic" evidence="2">
    <location>
        <begin position="121"/>
        <end position="319"/>
    </location>
</feature>
<comment type="caution">
    <text evidence="3">The sequence shown here is derived from an EMBL/GenBank/DDBJ whole genome shotgun (WGS) entry which is preliminary data.</text>
</comment>
<keyword evidence="4" id="KW-1185">Reference proteome</keyword>
<dbReference type="Gene3D" id="3.30.420.10">
    <property type="entry name" value="Ribonuclease H-like superfamily/Ribonuclease H"/>
    <property type="match status" value="1"/>
</dbReference>
<dbReference type="InterPro" id="IPR012337">
    <property type="entry name" value="RNaseH-like_sf"/>
</dbReference>